<comment type="caution">
    <text evidence="5">The sequence shown here is derived from an EMBL/GenBank/DDBJ whole genome shotgun (WGS) entry which is preliminary data.</text>
</comment>
<dbReference type="Pfam" id="PF01965">
    <property type="entry name" value="DJ-1_PfpI"/>
    <property type="match status" value="1"/>
</dbReference>
<keyword evidence="2" id="KW-0456">Lyase</keyword>
<dbReference type="PANTHER" id="PTHR48094:SF11">
    <property type="entry name" value="GLUTATHIONE-INDEPENDENT GLYOXALASE HSP31-RELATED"/>
    <property type="match status" value="1"/>
</dbReference>
<keyword evidence="1" id="KW-0346">Stress response</keyword>
<comment type="similarity">
    <text evidence="3">Belongs to the peptidase C56 family. HSP31-like subfamily.</text>
</comment>
<dbReference type="Proteomes" id="UP000295310">
    <property type="component" value="Unassembled WGS sequence"/>
</dbReference>
<organism evidence="5 6">
    <name type="scientific">Macrococcus brunensis</name>
    <dbReference type="NCBI Taxonomy" id="198483"/>
    <lineage>
        <taxon>Bacteria</taxon>
        <taxon>Bacillati</taxon>
        <taxon>Bacillota</taxon>
        <taxon>Bacilli</taxon>
        <taxon>Bacillales</taxon>
        <taxon>Staphylococcaceae</taxon>
        <taxon>Macrococcus</taxon>
    </lineage>
</organism>
<feature type="domain" description="DJ-1/PfpI" evidence="4">
    <location>
        <begin position="27"/>
        <end position="223"/>
    </location>
</feature>
<sequence>MTKILVVLTNTEKYKDINRATGLWLGEAAQFVDVVTEAGYDIDYVSPKGGFVPVDPSSMPTADDIDFKWYGDTDFRRRALAESLKPSDINPEEYAAIYYTGGHGTMWDFKDNIELQQIAEHIYQNGGYVTGVCHGIVGLVNLLDTQTGKRLIKGKKVTGFSNLEERLNRTKKHVPFLAEDSLKEAGAKYKAKRPMKEYVRTDGQIITGQNPTSAKKVAKELVKALKSRTS</sequence>
<dbReference type="SUPFAM" id="SSF52317">
    <property type="entry name" value="Class I glutamine amidotransferase-like"/>
    <property type="match status" value="1"/>
</dbReference>
<dbReference type="InterPro" id="IPR002818">
    <property type="entry name" value="DJ-1/PfpI"/>
</dbReference>
<dbReference type="InterPro" id="IPR029062">
    <property type="entry name" value="Class_I_gatase-like"/>
</dbReference>
<keyword evidence="6" id="KW-1185">Reference proteome</keyword>
<dbReference type="GO" id="GO:0019243">
    <property type="term" value="P:methylglyoxal catabolic process to D-lactate via S-lactoyl-glutathione"/>
    <property type="evidence" value="ECO:0007669"/>
    <property type="project" value="TreeGrafter"/>
</dbReference>
<evidence type="ECO:0000256" key="1">
    <source>
        <dbReference type="ARBA" id="ARBA00023016"/>
    </source>
</evidence>
<evidence type="ECO:0000256" key="2">
    <source>
        <dbReference type="ARBA" id="ARBA00023239"/>
    </source>
</evidence>
<keyword evidence="5" id="KW-0315">Glutamine amidotransferase</keyword>
<keyword evidence="5" id="KW-0808">Transferase</keyword>
<name>A0A4R6BGS5_9STAP</name>
<dbReference type="GO" id="GO:0005737">
    <property type="term" value="C:cytoplasm"/>
    <property type="evidence" value="ECO:0007669"/>
    <property type="project" value="TreeGrafter"/>
</dbReference>
<evidence type="ECO:0000313" key="5">
    <source>
        <dbReference type="EMBL" id="TDL99042.1"/>
    </source>
</evidence>
<evidence type="ECO:0000259" key="4">
    <source>
        <dbReference type="Pfam" id="PF01965"/>
    </source>
</evidence>
<evidence type="ECO:0000313" key="6">
    <source>
        <dbReference type="Proteomes" id="UP000295310"/>
    </source>
</evidence>
<protein>
    <submittedName>
        <fullName evidence="5">Type 1 glutamine amidotransferase domain-containing protein</fullName>
    </submittedName>
</protein>
<gene>
    <name evidence="5" type="ORF">ERX27_00945</name>
</gene>
<dbReference type="CDD" id="cd03141">
    <property type="entry name" value="GATase1_Hsp31_like"/>
    <property type="match status" value="1"/>
</dbReference>
<dbReference type="OrthoDB" id="9792284at2"/>
<proteinExistence type="inferred from homology"/>
<accession>A0A4R6BGS5</accession>
<dbReference type="InterPro" id="IPR050325">
    <property type="entry name" value="Prot/Nucl_acid_deglycase"/>
</dbReference>
<evidence type="ECO:0000256" key="3">
    <source>
        <dbReference type="ARBA" id="ARBA00038493"/>
    </source>
</evidence>
<dbReference type="PANTHER" id="PTHR48094">
    <property type="entry name" value="PROTEIN/NUCLEIC ACID DEGLYCASE DJ-1-RELATED"/>
    <property type="match status" value="1"/>
</dbReference>
<dbReference type="EMBL" id="SCWA01000001">
    <property type="protein sequence ID" value="TDL99042.1"/>
    <property type="molecule type" value="Genomic_DNA"/>
</dbReference>
<reference evidence="5 6" key="1">
    <citation type="submission" date="2019-01" db="EMBL/GenBank/DDBJ databases">
        <title>Draft genome sequences of the type strains of six Macrococcus species.</title>
        <authorList>
            <person name="Mazhar S."/>
            <person name="Altermann E."/>
            <person name="Hill C."/>
            <person name="Mcauliffe O."/>
        </authorList>
    </citation>
    <scope>NUCLEOTIDE SEQUENCE [LARGE SCALE GENOMIC DNA]</scope>
    <source>
        <strain evidence="5 6">CCM4811</strain>
    </source>
</reference>
<dbReference type="GO" id="GO:0019172">
    <property type="term" value="F:glyoxalase III activity"/>
    <property type="evidence" value="ECO:0007669"/>
    <property type="project" value="TreeGrafter"/>
</dbReference>
<dbReference type="Gene3D" id="3.40.50.880">
    <property type="match status" value="1"/>
</dbReference>
<dbReference type="AlphaFoldDB" id="A0A4R6BGS5"/>
<dbReference type="GO" id="GO:0016740">
    <property type="term" value="F:transferase activity"/>
    <property type="evidence" value="ECO:0007669"/>
    <property type="project" value="UniProtKB-KW"/>
</dbReference>